<dbReference type="Pfam" id="PF01915">
    <property type="entry name" value="Glyco_hydro_3_C"/>
    <property type="match status" value="1"/>
</dbReference>
<keyword evidence="5 9" id="KW-0378">Hydrolase</keyword>
<feature type="domain" description="Glycoside hydrolase family 3 C-terminal" evidence="8">
    <location>
        <begin position="439"/>
        <end position="580"/>
    </location>
</feature>
<name>A0A6M4WF83_9ACTN</name>
<evidence type="ECO:0000256" key="1">
    <source>
        <dbReference type="ARBA" id="ARBA00000448"/>
    </source>
</evidence>
<evidence type="ECO:0000259" key="8">
    <source>
        <dbReference type="Pfam" id="PF01915"/>
    </source>
</evidence>
<evidence type="ECO:0000256" key="2">
    <source>
        <dbReference type="ARBA" id="ARBA00005336"/>
    </source>
</evidence>
<dbReference type="InterPro" id="IPR036881">
    <property type="entry name" value="Glyco_hydro_3_C_sf"/>
</dbReference>
<dbReference type="PRINTS" id="PR00133">
    <property type="entry name" value="GLHYDRLASE3"/>
</dbReference>
<keyword evidence="6" id="KW-0326">Glycosidase</keyword>
<evidence type="ECO:0000256" key="5">
    <source>
        <dbReference type="ARBA" id="ARBA00022801"/>
    </source>
</evidence>
<dbReference type="PANTHER" id="PTHR30620:SF16">
    <property type="entry name" value="LYSOSOMAL BETA GLUCOSIDASE"/>
    <property type="match status" value="1"/>
</dbReference>
<gene>
    <name evidence="9" type="ORF">G9272_01960</name>
</gene>
<dbReference type="InterPro" id="IPR036962">
    <property type="entry name" value="Glyco_hydro_3_N_sf"/>
</dbReference>
<evidence type="ECO:0000259" key="7">
    <source>
        <dbReference type="Pfam" id="PF00933"/>
    </source>
</evidence>
<dbReference type="AlphaFoldDB" id="A0A6M4WF83"/>
<protein>
    <recommendedName>
        <fullName evidence="3">beta-glucosidase</fullName>
        <ecNumber evidence="3">3.2.1.21</ecNumber>
    </recommendedName>
</protein>
<evidence type="ECO:0000256" key="3">
    <source>
        <dbReference type="ARBA" id="ARBA00012744"/>
    </source>
</evidence>
<dbReference type="Gene3D" id="3.20.20.300">
    <property type="entry name" value="Glycoside hydrolase, family 3, N-terminal domain"/>
    <property type="match status" value="1"/>
</dbReference>
<dbReference type="InterPro" id="IPR001764">
    <property type="entry name" value="Glyco_hydro_3_N"/>
</dbReference>
<evidence type="ECO:0000313" key="10">
    <source>
        <dbReference type="Proteomes" id="UP000502665"/>
    </source>
</evidence>
<dbReference type="InterPro" id="IPR051915">
    <property type="entry name" value="Cellulose_Degrad_GH3"/>
</dbReference>
<evidence type="ECO:0000313" key="9">
    <source>
        <dbReference type="EMBL" id="QJS99229.1"/>
    </source>
</evidence>
<dbReference type="Proteomes" id="UP000502665">
    <property type="component" value="Chromosome"/>
</dbReference>
<dbReference type="GO" id="GO:0008422">
    <property type="term" value="F:beta-glucosidase activity"/>
    <property type="evidence" value="ECO:0007669"/>
    <property type="project" value="UniProtKB-EC"/>
</dbReference>
<comment type="similarity">
    <text evidence="2">Belongs to the glycosyl hydrolase 3 family.</text>
</comment>
<dbReference type="RefSeq" id="WP_171394882.1">
    <property type="nucleotide sequence ID" value="NZ_CP049838.1"/>
</dbReference>
<dbReference type="EC" id="3.2.1.21" evidence="3"/>
<dbReference type="PANTHER" id="PTHR30620">
    <property type="entry name" value="PERIPLASMIC BETA-GLUCOSIDASE-RELATED"/>
    <property type="match status" value="1"/>
</dbReference>
<evidence type="ECO:0000256" key="6">
    <source>
        <dbReference type="ARBA" id="ARBA00023295"/>
    </source>
</evidence>
<dbReference type="InterPro" id="IPR017853">
    <property type="entry name" value="GH"/>
</dbReference>
<dbReference type="Pfam" id="PF00933">
    <property type="entry name" value="Glyco_hydro_3"/>
    <property type="match status" value="1"/>
</dbReference>
<dbReference type="EMBL" id="CP049838">
    <property type="protein sequence ID" value="QJS99229.1"/>
    <property type="molecule type" value="Genomic_DNA"/>
</dbReference>
<evidence type="ECO:0000256" key="4">
    <source>
        <dbReference type="ARBA" id="ARBA00022729"/>
    </source>
</evidence>
<dbReference type="Gene3D" id="3.40.50.1700">
    <property type="entry name" value="Glycoside hydrolase family 3 C-terminal domain"/>
    <property type="match status" value="1"/>
</dbReference>
<feature type="domain" description="Glycoside hydrolase family 3 N-terminal" evidence="7">
    <location>
        <begin position="73"/>
        <end position="372"/>
    </location>
</feature>
<dbReference type="SUPFAM" id="SSF51445">
    <property type="entry name" value="(Trans)glycosidases"/>
    <property type="match status" value="1"/>
</dbReference>
<dbReference type="GO" id="GO:0009251">
    <property type="term" value="P:glucan catabolic process"/>
    <property type="evidence" value="ECO:0007669"/>
    <property type="project" value="TreeGrafter"/>
</dbReference>
<dbReference type="SUPFAM" id="SSF52279">
    <property type="entry name" value="Beta-D-glucan exohydrolase, C-terminal domain"/>
    <property type="match status" value="1"/>
</dbReference>
<sequence length="584" mass="63352">MEQAVTHPYQDPRRSITERVADLLARMTVQEKAGLLFHHVIGIGDRPAPAGRTAEQMMSESLMSHFNLLGAGSPRQMADLHNHVQQLAADTRLGIPVTLSTDPRHAFTDNPGTAMLAGPFSQWPESLGLAAVGDAELVRRYADTVRREYLAVGLRVALHPQIDLATEPRWARGSGTFGEDADLTSRLVAAYIEGLSGPGDGLGADSVAAMVKHFPGGGPQKDGEDPHFPYGKEQIYPGGFFDYHLKPFKAAIAAGATQVMPYYGMPVGTEHEEVGFGFNRGIITGLLREKLGFDGIVCTDWGLVTDQLVMGEPHLARAWGVEDLSPAERLLKILHAGADQVGGESCPELIVDLVRAGRLEESRLDVSVVRLLGEKFRLGLFDDRRYVDPDAAEETVGHADFHAAGKVAQRRSATLLKSGPLPLSGRPRLYVEGVDPTTAAEYADIVDDPADADFAVLRLTTPYEPRPGLFESFFHAGRLDFPEERLKEILRLLDAVPTVVAIHLERPAVIPEIADRSAALLAVYGTGDRALLDLLFGRAVPEGSLPFQLPRSMTEVEAGHPDVPQESTDPLYPFGHGLRYAADA</sequence>
<accession>A0A6M4WF83</accession>
<proteinExistence type="inferred from homology"/>
<dbReference type="InterPro" id="IPR002772">
    <property type="entry name" value="Glyco_hydro_3_C"/>
</dbReference>
<reference evidence="9" key="1">
    <citation type="submission" date="2020-03" db="EMBL/GenBank/DDBJ databases">
        <title>Molecular networking-based the target discovery of potent antiproliferative macrolactams: 5/6/7/16 polycyclic ansamycins and glycosylated trienomycin from Streptomyces cacaoi subsp. asoensis.</title>
        <authorList>
            <person name="Liu L.-L."/>
        </authorList>
    </citation>
    <scope>NUCLEOTIDE SEQUENCE [LARGE SCALE GENOMIC DNA]</scope>
    <source>
        <strain evidence="9">H2S5</strain>
    </source>
</reference>
<keyword evidence="10" id="KW-1185">Reference proteome</keyword>
<organism evidence="9 10">
    <name type="scientific">Streptomyces asoensis</name>
    <dbReference type="NCBI Taxonomy" id="249586"/>
    <lineage>
        <taxon>Bacteria</taxon>
        <taxon>Bacillati</taxon>
        <taxon>Actinomycetota</taxon>
        <taxon>Actinomycetes</taxon>
        <taxon>Kitasatosporales</taxon>
        <taxon>Streptomycetaceae</taxon>
        <taxon>Streptomyces</taxon>
    </lineage>
</organism>
<keyword evidence="4" id="KW-0732">Signal</keyword>
<comment type="catalytic activity">
    <reaction evidence="1">
        <text>Hydrolysis of terminal, non-reducing beta-D-glucosyl residues with release of beta-D-glucose.</text>
        <dbReference type="EC" id="3.2.1.21"/>
    </reaction>
</comment>